<dbReference type="RefSeq" id="WP_099155881.1">
    <property type="nucleotide sequence ID" value="NZ_PDUD01000080.1"/>
</dbReference>
<dbReference type="Gene3D" id="2.40.10.10">
    <property type="entry name" value="Trypsin-like serine proteases"/>
    <property type="match status" value="2"/>
</dbReference>
<sequence>MRDLLKLLDKAESDFATDQEQFKQKAEQIKKVTSPQELADLTGSDALRSKIAELNGDPIDLERILGKNNLMDVYYFRKGLEVARTVCRLVYWPSFQSEKQASGTGFLIGPGLLMTNNHVIPNVIRAQNLYAEFEYEKLDGININTQTPVFKLDPESFFITSKALDYAIIAVEPTACNHPDCQLEAYGWNSLRPAKDKIFDGQFLTIIQHPLGQQKMIAFRENQLIEAQGNFLHYTTDTDRGSSGSLVANDDWEIIGLHRSGVPEKNDKGEILLTKGGIWQSSQDNAFIKWIANQGVFVDCILEDVAGREVPVRQELIKGQLLNAK</sequence>
<evidence type="ECO:0000256" key="2">
    <source>
        <dbReference type="ARBA" id="ARBA00022670"/>
    </source>
</evidence>
<keyword evidence="9" id="KW-1185">Reference proteome</keyword>
<dbReference type="PRINTS" id="PR00839">
    <property type="entry name" value="V8PROTEASE"/>
</dbReference>
<keyword evidence="2 7" id="KW-0645">Protease</keyword>
<proteinExistence type="inferred from homology"/>
<dbReference type="Pfam" id="PF13365">
    <property type="entry name" value="Trypsin_2"/>
    <property type="match status" value="1"/>
</dbReference>
<dbReference type="SUPFAM" id="SSF50494">
    <property type="entry name" value="Trypsin-like serine proteases"/>
    <property type="match status" value="1"/>
</dbReference>
<dbReference type="Proteomes" id="UP000223913">
    <property type="component" value="Unassembled WGS sequence"/>
</dbReference>
<feature type="active site" description="Charge relay system" evidence="6">
    <location>
        <position position="118"/>
    </location>
</feature>
<gene>
    <name evidence="8" type="ORF">CRP01_40820</name>
</gene>
<organism evidence="8 9">
    <name type="scientific">Flavilitoribacter nigricans (strain ATCC 23147 / DSM 23189 / NBRC 102662 / NCIMB 1420 / SS-2)</name>
    <name type="common">Lewinella nigricans</name>
    <dbReference type="NCBI Taxonomy" id="1122177"/>
    <lineage>
        <taxon>Bacteria</taxon>
        <taxon>Pseudomonadati</taxon>
        <taxon>Bacteroidota</taxon>
        <taxon>Saprospiria</taxon>
        <taxon>Saprospirales</taxon>
        <taxon>Lewinellaceae</taxon>
        <taxon>Flavilitoribacter</taxon>
    </lineage>
</organism>
<comment type="similarity">
    <text evidence="1 7">Belongs to the peptidase S1B family.</text>
</comment>
<dbReference type="GO" id="GO:0008236">
    <property type="term" value="F:serine-type peptidase activity"/>
    <property type="evidence" value="ECO:0007669"/>
    <property type="project" value="UniProtKB-KW"/>
</dbReference>
<evidence type="ECO:0000256" key="6">
    <source>
        <dbReference type="PIRSR" id="PIRSR608256-1"/>
    </source>
</evidence>
<evidence type="ECO:0000256" key="4">
    <source>
        <dbReference type="ARBA" id="ARBA00022801"/>
    </source>
</evidence>
<feature type="active site" description="Charge relay system" evidence="6">
    <location>
        <position position="165"/>
    </location>
</feature>
<dbReference type="EC" id="3.4.21.-" evidence="7"/>
<evidence type="ECO:0000313" key="8">
    <source>
        <dbReference type="EMBL" id="PHN00699.1"/>
    </source>
</evidence>
<accession>A0A2D0MXR9</accession>
<dbReference type="PANTHER" id="PTHR36234:SF5">
    <property type="entry name" value="LYSYL ENDOPEPTIDASE"/>
    <property type="match status" value="1"/>
</dbReference>
<dbReference type="EMBL" id="PDUD01000080">
    <property type="protein sequence ID" value="PHN00699.1"/>
    <property type="molecule type" value="Genomic_DNA"/>
</dbReference>
<keyword evidence="3" id="KW-0732">Signal</keyword>
<evidence type="ECO:0000256" key="7">
    <source>
        <dbReference type="RuleBase" id="RU004296"/>
    </source>
</evidence>
<dbReference type="InterPro" id="IPR009003">
    <property type="entry name" value="Peptidase_S1_PA"/>
</dbReference>
<name>A0A2D0MXR9_FLAN2</name>
<keyword evidence="5 7" id="KW-0720">Serine protease</keyword>
<dbReference type="PANTHER" id="PTHR36234">
    <property type="entry name" value="LYSYL ENDOPEPTIDASE"/>
    <property type="match status" value="1"/>
</dbReference>
<keyword evidence="4 7" id="KW-0378">Hydrolase</keyword>
<dbReference type="OrthoDB" id="9770276at2"/>
<evidence type="ECO:0000256" key="3">
    <source>
        <dbReference type="ARBA" id="ARBA00022729"/>
    </source>
</evidence>
<dbReference type="InterPro" id="IPR043504">
    <property type="entry name" value="Peptidase_S1_PA_chymotrypsin"/>
</dbReference>
<evidence type="ECO:0000256" key="5">
    <source>
        <dbReference type="ARBA" id="ARBA00022825"/>
    </source>
</evidence>
<evidence type="ECO:0000313" key="9">
    <source>
        <dbReference type="Proteomes" id="UP000223913"/>
    </source>
</evidence>
<reference evidence="8 9" key="1">
    <citation type="submission" date="2017-10" db="EMBL/GenBank/DDBJ databases">
        <title>The draft genome sequence of Lewinella nigricans NBRC 102662.</title>
        <authorList>
            <person name="Wang K."/>
        </authorList>
    </citation>
    <scope>NUCLEOTIDE SEQUENCE [LARGE SCALE GENOMIC DNA]</scope>
    <source>
        <strain evidence="8 9">NBRC 102662</strain>
    </source>
</reference>
<comment type="caution">
    <text evidence="8">The sequence shown here is derived from an EMBL/GenBank/DDBJ whole genome shotgun (WGS) entry which is preliminary data.</text>
</comment>
<dbReference type="AlphaFoldDB" id="A0A2D0MXR9"/>
<dbReference type="InterPro" id="IPR008256">
    <property type="entry name" value="Peptidase_S1B"/>
</dbReference>
<protein>
    <recommendedName>
        <fullName evidence="7">Serine protease</fullName>
        <ecNumber evidence="7">3.4.21.-</ecNumber>
    </recommendedName>
</protein>
<feature type="active site" description="Charge relay system" evidence="6">
    <location>
        <position position="243"/>
    </location>
</feature>
<dbReference type="GO" id="GO:0006508">
    <property type="term" value="P:proteolysis"/>
    <property type="evidence" value="ECO:0007669"/>
    <property type="project" value="UniProtKB-KW"/>
</dbReference>
<evidence type="ECO:0000256" key="1">
    <source>
        <dbReference type="ARBA" id="ARBA00008764"/>
    </source>
</evidence>